<evidence type="ECO:0000256" key="1">
    <source>
        <dbReference type="SAM" id="Phobius"/>
    </source>
</evidence>
<organism evidence="2">
    <name type="scientific">marine sediment metagenome</name>
    <dbReference type="NCBI Taxonomy" id="412755"/>
    <lineage>
        <taxon>unclassified sequences</taxon>
        <taxon>metagenomes</taxon>
        <taxon>ecological metagenomes</taxon>
    </lineage>
</organism>
<sequence>MSCGVICRREIDDKPWPERFIRWDEPKPRPTWSELDWAGKVDRILVGFIVVLCLINIPVAITAALLVEFVI</sequence>
<reference evidence="2" key="1">
    <citation type="journal article" date="2015" name="Nature">
        <title>Complex archaea that bridge the gap between prokaryotes and eukaryotes.</title>
        <authorList>
            <person name="Spang A."/>
            <person name="Saw J.H."/>
            <person name="Jorgensen S.L."/>
            <person name="Zaremba-Niedzwiedzka K."/>
            <person name="Martijn J."/>
            <person name="Lind A.E."/>
            <person name="van Eijk R."/>
            <person name="Schleper C."/>
            <person name="Guy L."/>
            <person name="Ettema T.J."/>
        </authorList>
    </citation>
    <scope>NUCLEOTIDE SEQUENCE</scope>
</reference>
<keyword evidence="1" id="KW-0812">Transmembrane</keyword>
<accession>A0A0F9EVC3</accession>
<keyword evidence="1" id="KW-1133">Transmembrane helix</keyword>
<gene>
    <name evidence="2" type="ORF">LCGC14_2320980</name>
</gene>
<dbReference type="EMBL" id="LAZR01033158">
    <property type="protein sequence ID" value="KKL48895.1"/>
    <property type="molecule type" value="Genomic_DNA"/>
</dbReference>
<comment type="caution">
    <text evidence="2">The sequence shown here is derived from an EMBL/GenBank/DDBJ whole genome shotgun (WGS) entry which is preliminary data.</text>
</comment>
<name>A0A0F9EVC3_9ZZZZ</name>
<dbReference type="AlphaFoldDB" id="A0A0F9EVC3"/>
<evidence type="ECO:0000313" key="2">
    <source>
        <dbReference type="EMBL" id="KKL48895.1"/>
    </source>
</evidence>
<proteinExistence type="predicted"/>
<protein>
    <submittedName>
        <fullName evidence="2">Uncharacterized protein</fullName>
    </submittedName>
</protein>
<feature type="transmembrane region" description="Helical" evidence="1">
    <location>
        <begin position="44"/>
        <end position="67"/>
    </location>
</feature>
<keyword evidence="1" id="KW-0472">Membrane</keyword>